<dbReference type="Gene3D" id="1.10.4060.10">
    <property type="entry name" value="BPP1347 like domain"/>
    <property type="match status" value="1"/>
</dbReference>
<gene>
    <name evidence="2" type="ORF">F7P80_08395</name>
</gene>
<reference evidence="2" key="1">
    <citation type="submission" date="2019-09" db="EMBL/GenBank/DDBJ databases">
        <title>Draft genome sequences of 48 bacterial type strains from the CCUG.</title>
        <authorList>
            <person name="Tunovic T."/>
            <person name="Pineiro-Iglesias B."/>
            <person name="Unosson C."/>
            <person name="Inganas E."/>
            <person name="Ohlen M."/>
            <person name="Cardew S."/>
            <person name="Jensie-Markopoulos S."/>
            <person name="Salva-Serra F."/>
            <person name="Jaen-Luchoro D."/>
            <person name="Karlsson R."/>
            <person name="Svensson-Stadler L."/>
            <person name="Chun J."/>
            <person name="Moore E."/>
        </authorList>
    </citation>
    <scope>NUCLEOTIDE SEQUENCE</scope>
    <source>
        <strain evidence="2">CCUG 15333</strain>
    </source>
</reference>
<dbReference type="Pfam" id="PF02190">
    <property type="entry name" value="LON_substr_bdg"/>
    <property type="match status" value="1"/>
</dbReference>
<dbReference type="PANTHER" id="PTHR46732:SF8">
    <property type="entry name" value="ATP-DEPENDENT PROTEASE LA (LON) DOMAIN PROTEIN"/>
    <property type="match status" value="1"/>
</dbReference>
<dbReference type="AlphaFoldDB" id="A0A6A1R369"/>
<feature type="domain" description="Lon N-terminal" evidence="1">
    <location>
        <begin position="7"/>
        <end position="204"/>
    </location>
</feature>
<protein>
    <submittedName>
        <fullName evidence="2">Peptidase S16</fullName>
    </submittedName>
</protein>
<dbReference type="Gene3D" id="2.30.130.40">
    <property type="entry name" value="LON domain-like"/>
    <property type="match status" value="1"/>
</dbReference>
<dbReference type="SUPFAM" id="SSF88697">
    <property type="entry name" value="PUA domain-like"/>
    <property type="match status" value="1"/>
</dbReference>
<accession>A0A6A1R369</accession>
<dbReference type="InterPro" id="IPR046336">
    <property type="entry name" value="Lon_prtase_N_sf"/>
</dbReference>
<dbReference type="InterPro" id="IPR015947">
    <property type="entry name" value="PUA-like_sf"/>
</dbReference>
<dbReference type="PANTHER" id="PTHR46732">
    <property type="entry name" value="ATP-DEPENDENT PROTEASE LA (LON) DOMAIN PROTEIN"/>
    <property type="match status" value="1"/>
</dbReference>
<dbReference type="RefSeq" id="WP_151043969.1">
    <property type="nucleotide sequence ID" value="NZ_VZOT01000004.1"/>
</dbReference>
<sequence>MNPPLTLVSLPLFPLRTVLFPDGRLTLRVFEQRYRTMVRCCLEQDAPFGVVTLTHSQNEAAEQPAQGRFHPLGTLAKITQLSAISPQLALLQGQGYERFRITSTRQLQSSIWVADVQLLPPDMSMAIPPDLAHSATALRQVLNKLPQQPIMLPASDVRWNECGWVANRWCELLPLDTDLQLQLLETASPLLRLELVTDALERAGIV</sequence>
<comment type="caution">
    <text evidence="2">The sequence shown here is derived from an EMBL/GenBank/DDBJ whole genome shotgun (WGS) entry which is preliminary data.</text>
</comment>
<evidence type="ECO:0000313" key="2">
    <source>
        <dbReference type="EMBL" id="KAB0586992.1"/>
    </source>
</evidence>
<proteinExistence type="predicted"/>
<evidence type="ECO:0000259" key="1">
    <source>
        <dbReference type="PROSITE" id="PS51787"/>
    </source>
</evidence>
<dbReference type="PROSITE" id="PS51787">
    <property type="entry name" value="LON_N"/>
    <property type="match status" value="1"/>
</dbReference>
<dbReference type="InterPro" id="IPR003111">
    <property type="entry name" value="Lon_prtase_N"/>
</dbReference>
<dbReference type="SMART" id="SM00464">
    <property type="entry name" value="LON"/>
    <property type="match status" value="1"/>
</dbReference>
<dbReference type="EMBL" id="VZOT01000004">
    <property type="protein sequence ID" value="KAB0586992.1"/>
    <property type="molecule type" value="Genomic_DNA"/>
</dbReference>
<organism evidence="2">
    <name type="scientific">Comamonas kerstersii</name>
    <dbReference type="NCBI Taxonomy" id="225992"/>
    <lineage>
        <taxon>Bacteria</taxon>
        <taxon>Pseudomonadati</taxon>
        <taxon>Pseudomonadota</taxon>
        <taxon>Betaproteobacteria</taxon>
        <taxon>Burkholderiales</taxon>
        <taxon>Comamonadaceae</taxon>
        <taxon>Comamonas</taxon>
    </lineage>
</organism>
<name>A0A6A1R369_9BURK</name>